<dbReference type="EMBL" id="BAAACG010000019">
    <property type="protein sequence ID" value="GAA0746228.1"/>
    <property type="molecule type" value="Genomic_DNA"/>
</dbReference>
<sequence length="133" mass="15667">MDFEILWMFLKIVIFIPFIVILIYLSLKYGGGKLQKFQNGKYIKILERVPISKENSIILAKIGDKGYVMSSTHGRMEIMTELTEKEVLDIEKAKQESIPQYDSLKDFCMKNNLNGLYKKLSFKKEDKRYEKKQ</sequence>
<gene>
    <name evidence="6" type="primary">fliO</name>
    <name evidence="6" type="ORF">GCM10008906_33610</name>
</gene>
<evidence type="ECO:0000256" key="2">
    <source>
        <dbReference type="ARBA" id="ARBA00022692"/>
    </source>
</evidence>
<dbReference type="InterPro" id="IPR022781">
    <property type="entry name" value="Flagellar_biosynth_FliO"/>
</dbReference>
<keyword evidence="1 5" id="KW-1003">Cell membrane</keyword>
<comment type="similarity">
    <text evidence="5">Belongs to the FliO/MopB family.</text>
</comment>
<evidence type="ECO:0000256" key="5">
    <source>
        <dbReference type="RuleBase" id="RU362064"/>
    </source>
</evidence>
<dbReference type="NCBIfam" id="TIGR03500">
    <property type="entry name" value="FliO_TIGR"/>
    <property type="match status" value="1"/>
</dbReference>
<evidence type="ECO:0000313" key="6">
    <source>
        <dbReference type="EMBL" id="GAA0746228.1"/>
    </source>
</evidence>
<comment type="caution">
    <text evidence="6">The sequence shown here is derived from an EMBL/GenBank/DDBJ whole genome shotgun (WGS) entry which is preliminary data.</text>
</comment>
<comment type="subcellular location">
    <subcellularLocation>
        <location evidence="5">Cell membrane</location>
    </subcellularLocation>
    <subcellularLocation>
        <location evidence="5">Bacterial flagellum basal body</location>
    </subcellularLocation>
</comment>
<keyword evidence="6" id="KW-0282">Flagellum</keyword>
<dbReference type="Pfam" id="PF04347">
    <property type="entry name" value="FliO"/>
    <property type="match status" value="1"/>
</dbReference>
<dbReference type="RefSeq" id="WP_343763521.1">
    <property type="nucleotide sequence ID" value="NZ_BAAACG010000019.1"/>
</dbReference>
<evidence type="ECO:0000313" key="7">
    <source>
        <dbReference type="Proteomes" id="UP001501510"/>
    </source>
</evidence>
<protein>
    <recommendedName>
        <fullName evidence="5">Flagellar protein</fullName>
    </recommendedName>
</protein>
<keyword evidence="5" id="KW-0975">Bacterial flagellum</keyword>
<keyword evidence="4 5" id="KW-0472">Membrane</keyword>
<proteinExistence type="inferred from homology"/>
<evidence type="ECO:0000256" key="3">
    <source>
        <dbReference type="ARBA" id="ARBA00022989"/>
    </source>
</evidence>
<reference evidence="7" key="1">
    <citation type="journal article" date="2019" name="Int. J. Syst. Evol. Microbiol.">
        <title>The Global Catalogue of Microorganisms (GCM) 10K type strain sequencing project: providing services to taxonomists for standard genome sequencing and annotation.</title>
        <authorList>
            <consortium name="The Broad Institute Genomics Platform"/>
            <consortium name="The Broad Institute Genome Sequencing Center for Infectious Disease"/>
            <person name="Wu L."/>
            <person name="Ma J."/>
        </authorList>
    </citation>
    <scope>NUCLEOTIDE SEQUENCE [LARGE SCALE GENOMIC DNA]</scope>
    <source>
        <strain evidence="7">JCM 1407</strain>
    </source>
</reference>
<keyword evidence="3 5" id="KW-1133">Transmembrane helix</keyword>
<accession>A0ABP3V2A5</accession>
<dbReference type="Proteomes" id="UP001501510">
    <property type="component" value="Unassembled WGS sequence"/>
</dbReference>
<evidence type="ECO:0000256" key="1">
    <source>
        <dbReference type="ARBA" id="ARBA00022475"/>
    </source>
</evidence>
<keyword evidence="6" id="KW-0966">Cell projection</keyword>
<evidence type="ECO:0000256" key="4">
    <source>
        <dbReference type="ARBA" id="ARBA00023136"/>
    </source>
</evidence>
<name>A0ABP3V2A5_9CLOT</name>
<organism evidence="6 7">
    <name type="scientific">Clostridium oceanicum</name>
    <dbReference type="NCBI Taxonomy" id="1543"/>
    <lineage>
        <taxon>Bacteria</taxon>
        <taxon>Bacillati</taxon>
        <taxon>Bacillota</taxon>
        <taxon>Clostridia</taxon>
        <taxon>Eubacteriales</taxon>
        <taxon>Clostridiaceae</taxon>
        <taxon>Clostridium</taxon>
    </lineage>
</organism>
<keyword evidence="7" id="KW-1185">Reference proteome</keyword>
<keyword evidence="6" id="KW-0969">Cilium</keyword>
<keyword evidence="2 5" id="KW-0812">Transmembrane</keyword>
<feature type="transmembrane region" description="Helical" evidence="5">
    <location>
        <begin position="6"/>
        <end position="27"/>
    </location>
</feature>